<dbReference type="PANTHER" id="PTHR43515">
    <property type="entry name" value="THREONINE SYNTHASE-LIKE 1"/>
    <property type="match status" value="1"/>
</dbReference>
<dbReference type="Gene3D" id="3.90.1380.10">
    <property type="entry name" value="Threonine synthase, N-terminal domain"/>
    <property type="match status" value="1"/>
</dbReference>
<dbReference type="InterPro" id="IPR036052">
    <property type="entry name" value="TrpB-like_PALP_sf"/>
</dbReference>
<dbReference type="Gene3D" id="3.40.50.1100">
    <property type="match status" value="2"/>
</dbReference>
<dbReference type="Pfam" id="PF01202">
    <property type="entry name" value="SKI"/>
    <property type="match status" value="1"/>
</dbReference>
<dbReference type="GO" id="GO:0005737">
    <property type="term" value="C:cytoplasm"/>
    <property type="evidence" value="ECO:0007669"/>
    <property type="project" value="TreeGrafter"/>
</dbReference>
<evidence type="ECO:0000259" key="5">
    <source>
        <dbReference type="Pfam" id="PF14821"/>
    </source>
</evidence>
<gene>
    <name evidence="6" type="primary">THNSL1</name>
</gene>
<dbReference type="Ensembl" id="ENSLACT00000002110.1">
    <property type="protein sequence ID" value="ENSLACP00000002094.1"/>
    <property type="gene ID" value="ENSLACG00000001873.1"/>
</dbReference>
<dbReference type="CDD" id="cd01560">
    <property type="entry name" value="Thr-synth_2"/>
    <property type="match status" value="1"/>
</dbReference>
<dbReference type="Pfam" id="PF14821">
    <property type="entry name" value="Thr_synth_N"/>
    <property type="match status" value="1"/>
</dbReference>
<dbReference type="InterPro" id="IPR031322">
    <property type="entry name" value="Shikimate/glucono_kinase"/>
</dbReference>
<dbReference type="InterPro" id="IPR000623">
    <property type="entry name" value="Shikimate_kinase/TSH1"/>
</dbReference>
<comment type="cofactor">
    <cofactor evidence="1 4">
        <name>pyridoxal 5'-phosphate</name>
        <dbReference type="ChEBI" id="CHEBI:597326"/>
    </cofactor>
</comment>
<dbReference type="HOGENOM" id="CLU_015170_3_2_1"/>
<dbReference type="HAMAP" id="MF_00109">
    <property type="entry name" value="Shikimate_kinase"/>
    <property type="match status" value="1"/>
</dbReference>
<protein>
    <submittedName>
        <fullName evidence="6">Threonine synthase like 1</fullName>
    </submittedName>
</protein>
<dbReference type="OMA" id="HFNRCQH"/>
<dbReference type="InterPro" id="IPR027417">
    <property type="entry name" value="P-loop_NTPase"/>
</dbReference>
<dbReference type="STRING" id="7897.ENSLACP00000002094"/>
<evidence type="ECO:0000256" key="4">
    <source>
        <dbReference type="PIRSR" id="PIRSR604450-51"/>
    </source>
</evidence>
<dbReference type="Bgee" id="ENSLACG00000001873">
    <property type="expression patterns" value="Expressed in muscle tissue"/>
</dbReference>
<sequence length="746" mass="83283">MNQTFTCVPQRTITKIYFSTLCFKAGKKAMKLPFLRILTFLKLGKLQMSTRSSLFRQKNIVLMGPPGAGKTVVGRVLGHKLGLPVIDVDDVLEKTWNVSVSKKLEDLGREGFLEEEGKVLLNFSSSGSVISLSGSNPMHSASMQHVKNNGIIIYLDVPTDDIIGRLEQMKVDRIIGQGPTVSVREILQYTKQFYKKWHDARILCEVGDTVEKIADKVIGAVKRYQDSETETFISTRNVPENCESNGNKTFFSDVVVEGLALDGGLYVPMNGLPKLTYGEWQRLVDASYVERAQLLLERCIHPNDIPVTKLQKMVETAYGENFDCMKIAPVKYLMDNQFLLELYHGPTASFKDLALQLMPNIFAYCIPKTCNYLVLVATSGDTGSAVMDGFSRLSDIDKQRIAVLTFYPEEGISQIQKVQMIGYQGENVWAVGIKSDFDFCQKAVKEMFTKPDYTGFLAAEYATALSAANSINWACLLPQVVYHASAYLDLINQGVITFGSPVDVCIPTGNFGNILAAVYAKLMGIPIRRFICASSHNSVLTDFIRTGQYDVRNRKMKISSSLAIGILKSSNLERYLHLISNSNGQLVKKCFFQLENEGCFQLPRALLEKMQEDFVADWCPEEECLATIHSVYRATGYILDTHTAVAKVVTDRMHDKTCPVIISSTAHYAKFAPAVLQALKVAEINCNPLDQLQLLNTLNPLPPVHLTLLETLKKAKMHKSQVCAADLSTLMDHAENVLQQKFMKVW</sequence>
<dbReference type="InterPro" id="IPR004450">
    <property type="entry name" value="Thr_synthase-like"/>
</dbReference>
<dbReference type="EMBL" id="AFYH01217291">
    <property type="status" value="NOT_ANNOTATED_CDS"/>
    <property type="molecule type" value="Genomic_DNA"/>
</dbReference>
<dbReference type="Gene3D" id="3.40.50.300">
    <property type="entry name" value="P-loop containing nucleotide triphosphate hydrolases"/>
    <property type="match status" value="1"/>
</dbReference>
<feature type="domain" description="Threonine synthase N-terminal" evidence="5">
    <location>
        <begin position="232"/>
        <end position="318"/>
    </location>
</feature>
<organism evidence="6 7">
    <name type="scientific">Latimeria chalumnae</name>
    <name type="common">Coelacanth</name>
    <dbReference type="NCBI Taxonomy" id="7897"/>
    <lineage>
        <taxon>Eukaryota</taxon>
        <taxon>Metazoa</taxon>
        <taxon>Chordata</taxon>
        <taxon>Craniata</taxon>
        <taxon>Vertebrata</taxon>
        <taxon>Euteleostomi</taxon>
        <taxon>Coelacanthiformes</taxon>
        <taxon>Coelacanthidae</taxon>
        <taxon>Latimeria</taxon>
    </lineage>
</organism>
<proteinExistence type="inferred from homology"/>
<dbReference type="InterPro" id="IPR037158">
    <property type="entry name" value="Thr_synth_N_sf"/>
</dbReference>
<dbReference type="GeneID" id="102357309"/>
<dbReference type="PRINTS" id="PR01100">
    <property type="entry name" value="SHIKIMTKNASE"/>
</dbReference>
<keyword evidence="3 4" id="KW-0663">Pyridoxal phosphate</keyword>
<dbReference type="KEGG" id="lcm:102357309"/>
<accession>H2ZXH3</accession>
<dbReference type="InParanoid" id="H2ZXH3"/>
<dbReference type="GeneTree" id="ENSGT00940000161144"/>
<dbReference type="PANTHER" id="PTHR43515:SF1">
    <property type="entry name" value="THREONINE SYNTHASE-LIKE 1"/>
    <property type="match status" value="1"/>
</dbReference>
<dbReference type="AlphaFoldDB" id="H2ZXH3"/>
<dbReference type="FunCoup" id="H2ZXH3">
    <property type="interactions" value="380"/>
</dbReference>
<comment type="similarity">
    <text evidence="2">Belongs to the threonine synthase family.</text>
</comment>
<dbReference type="Proteomes" id="UP000008672">
    <property type="component" value="Unassembled WGS sequence"/>
</dbReference>
<reference evidence="6" key="3">
    <citation type="submission" date="2025-09" db="UniProtKB">
        <authorList>
            <consortium name="Ensembl"/>
        </authorList>
    </citation>
    <scope>IDENTIFICATION</scope>
</reference>
<evidence type="ECO:0000256" key="2">
    <source>
        <dbReference type="ARBA" id="ARBA00005517"/>
    </source>
</evidence>
<evidence type="ECO:0000256" key="1">
    <source>
        <dbReference type="ARBA" id="ARBA00001933"/>
    </source>
</evidence>
<dbReference type="SUPFAM" id="SSF52540">
    <property type="entry name" value="P-loop containing nucleoside triphosphate hydrolases"/>
    <property type="match status" value="1"/>
</dbReference>
<dbReference type="eggNOG" id="KOG2616">
    <property type="taxonomic scope" value="Eukaryota"/>
</dbReference>
<dbReference type="Pfam" id="PF24857">
    <property type="entry name" value="THR4_C"/>
    <property type="match status" value="1"/>
</dbReference>
<dbReference type="SUPFAM" id="SSF53686">
    <property type="entry name" value="Tryptophan synthase beta subunit-like PLP-dependent enzymes"/>
    <property type="match status" value="1"/>
</dbReference>
<evidence type="ECO:0000313" key="6">
    <source>
        <dbReference type="Ensembl" id="ENSLACP00000002094.1"/>
    </source>
</evidence>
<reference evidence="6" key="2">
    <citation type="submission" date="2025-08" db="UniProtKB">
        <authorList>
            <consortium name="Ensembl"/>
        </authorList>
    </citation>
    <scope>IDENTIFICATION</scope>
</reference>
<dbReference type="InterPro" id="IPR029144">
    <property type="entry name" value="Thr_synth_N"/>
</dbReference>
<feature type="modified residue" description="N6-(pyridoxal phosphate)lysine" evidence="4">
    <location>
        <position position="351"/>
    </location>
</feature>
<evidence type="ECO:0000313" key="7">
    <source>
        <dbReference type="Proteomes" id="UP000008672"/>
    </source>
</evidence>
<name>H2ZXH3_LATCH</name>
<dbReference type="NCBIfam" id="TIGR00260">
    <property type="entry name" value="thrC"/>
    <property type="match status" value="1"/>
</dbReference>
<keyword evidence="7" id="KW-1185">Reference proteome</keyword>
<reference evidence="7" key="1">
    <citation type="submission" date="2011-08" db="EMBL/GenBank/DDBJ databases">
        <title>The draft genome of Latimeria chalumnae.</title>
        <authorList>
            <person name="Di Palma F."/>
            <person name="Alfoldi J."/>
            <person name="Johnson J."/>
            <person name="Berlin A."/>
            <person name="Gnerre S."/>
            <person name="Jaffe D."/>
            <person name="MacCallum I."/>
            <person name="Young S."/>
            <person name="Walker B.J."/>
            <person name="Lander E."/>
            <person name="Lindblad-Toh K."/>
        </authorList>
    </citation>
    <scope>NUCLEOTIDE SEQUENCE [LARGE SCALE GENOMIC DNA]</scope>
    <source>
        <strain evidence="7">Wild caught</strain>
    </source>
</reference>
<evidence type="ECO:0000256" key="3">
    <source>
        <dbReference type="ARBA" id="ARBA00022898"/>
    </source>
</evidence>
<dbReference type="OrthoDB" id="5203861at2759"/>